<feature type="domain" description="DUF7732" evidence="3">
    <location>
        <begin position="97"/>
        <end position="230"/>
    </location>
</feature>
<dbReference type="Pfam" id="PF24866">
    <property type="entry name" value="DUF7732"/>
    <property type="match status" value="1"/>
</dbReference>
<dbReference type="AlphaFoldDB" id="A0A2T3AVR1"/>
<feature type="region of interest" description="Disordered" evidence="1">
    <location>
        <begin position="26"/>
        <end position="94"/>
    </location>
</feature>
<evidence type="ECO:0000256" key="1">
    <source>
        <dbReference type="SAM" id="MobiDB-lite"/>
    </source>
</evidence>
<sequence>MRLHPFFAFAAFLLLAVSSWARPEPSTDIQLSEEDARTAAPDISRLWRRKGGGGKGGKGGKGGSSSSSSGRGSSSSSTGGATRQGSGVQPSFPGARYAGGSKTPYASGARSPLGLTPIFLGAGVGGALALYPGLWLHGAYLYPYSHPYTFVNRSAANATAPQGANETKPVVCMCAAREECGCEDESGDTQVLDSLVGNGSYEALNKTLVNVAVVNGSSTILLNGTLANGTTVSGGQEDANKAGALVQKAGYAVLIACLVGFLV</sequence>
<dbReference type="RefSeq" id="XP_024718742.1">
    <property type="nucleotide sequence ID" value="XM_024869391.1"/>
</dbReference>
<dbReference type="InterPro" id="IPR056634">
    <property type="entry name" value="DUF7732"/>
</dbReference>
<feature type="signal peptide" evidence="2">
    <location>
        <begin position="1"/>
        <end position="21"/>
    </location>
</feature>
<organism evidence="4 5">
    <name type="scientific">Amorphotheca resinae ATCC 22711</name>
    <dbReference type="NCBI Taxonomy" id="857342"/>
    <lineage>
        <taxon>Eukaryota</taxon>
        <taxon>Fungi</taxon>
        <taxon>Dikarya</taxon>
        <taxon>Ascomycota</taxon>
        <taxon>Pezizomycotina</taxon>
        <taxon>Leotiomycetes</taxon>
        <taxon>Helotiales</taxon>
        <taxon>Amorphothecaceae</taxon>
        <taxon>Amorphotheca</taxon>
    </lineage>
</organism>
<name>A0A2T3AVR1_AMORE</name>
<dbReference type="EMBL" id="KZ679015">
    <property type="protein sequence ID" value="PSS12744.1"/>
    <property type="molecule type" value="Genomic_DNA"/>
</dbReference>
<feature type="chain" id="PRO_5015624744" description="DUF7732 domain-containing protein" evidence="2">
    <location>
        <begin position="22"/>
        <end position="263"/>
    </location>
</feature>
<keyword evidence="2" id="KW-0732">Signal</keyword>
<evidence type="ECO:0000259" key="3">
    <source>
        <dbReference type="Pfam" id="PF24866"/>
    </source>
</evidence>
<reference evidence="4 5" key="1">
    <citation type="journal article" date="2018" name="New Phytol.">
        <title>Comparative genomics and transcriptomics depict ericoid mycorrhizal fungi as versatile saprotrophs and plant mutualists.</title>
        <authorList>
            <person name="Martino E."/>
            <person name="Morin E."/>
            <person name="Grelet G.A."/>
            <person name="Kuo A."/>
            <person name="Kohler A."/>
            <person name="Daghino S."/>
            <person name="Barry K.W."/>
            <person name="Cichocki N."/>
            <person name="Clum A."/>
            <person name="Dockter R.B."/>
            <person name="Hainaut M."/>
            <person name="Kuo R.C."/>
            <person name="LaButti K."/>
            <person name="Lindahl B.D."/>
            <person name="Lindquist E.A."/>
            <person name="Lipzen A."/>
            <person name="Khouja H.R."/>
            <person name="Magnuson J."/>
            <person name="Murat C."/>
            <person name="Ohm R.A."/>
            <person name="Singer S.W."/>
            <person name="Spatafora J.W."/>
            <person name="Wang M."/>
            <person name="Veneault-Fourrey C."/>
            <person name="Henrissat B."/>
            <person name="Grigoriev I.V."/>
            <person name="Martin F.M."/>
            <person name="Perotto S."/>
        </authorList>
    </citation>
    <scope>NUCLEOTIDE SEQUENCE [LARGE SCALE GENOMIC DNA]</scope>
    <source>
        <strain evidence="4 5">ATCC 22711</strain>
    </source>
</reference>
<dbReference type="Proteomes" id="UP000241818">
    <property type="component" value="Unassembled WGS sequence"/>
</dbReference>
<dbReference type="STRING" id="857342.A0A2T3AVR1"/>
<evidence type="ECO:0000313" key="5">
    <source>
        <dbReference type="Proteomes" id="UP000241818"/>
    </source>
</evidence>
<dbReference type="PANTHER" id="PTHR42091:SF1">
    <property type="entry name" value="CONSERVED GLYCINE-RICH PROTEIN (AFU_ORTHOLOGUE AFUA_7G02440)"/>
    <property type="match status" value="1"/>
</dbReference>
<accession>A0A2T3AVR1</accession>
<feature type="compositionally biased region" description="Low complexity" evidence="1">
    <location>
        <begin position="64"/>
        <end position="87"/>
    </location>
</feature>
<evidence type="ECO:0000256" key="2">
    <source>
        <dbReference type="SAM" id="SignalP"/>
    </source>
</evidence>
<dbReference type="GeneID" id="36577472"/>
<dbReference type="InParanoid" id="A0A2T3AVR1"/>
<gene>
    <name evidence="4" type="ORF">M430DRAFT_68942</name>
</gene>
<dbReference type="OrthoDB" id="5425547at2759"/>
<proteinExistence type="predicted"/>
<evidence type="ECO:0000313" key="4">
    <source>
        <dbReference type="EMBL" id="PSS12744.1"/>
    </source>
</evidence>
<keyword evidence="5" id="KW-1185">Reference proteome</keyword>
<dbReference type="PANTHER" id="PTHR42091">
    <property type="entry name" value="CONSERVED GLYCINE-RICH PROTEIN (AFU_ORTHOLOGUE AFUA_7G02440)"/>
    <property type="match status" value="1"/>
</dbReference>
<feature type="compositionally biased region" description="Gly residues" evidence="1">
    <location>
        <begin position="53"/>
        <end position="63"/>
    </location>
</feature>
<protein>
    <recommendedName>
        <fullName evidence="3">DUF7732 domain-containing protein</fullName>
    </recommendedName>
</protein>